<dbReference type="InterPro" id="IPR003509">
    <property type="entry name" value="UPF0102_YraN-like"/>
</dbReference>
<dbReference type="Gene3D" id="3.40.1350.10">
    <property type="match status" value="1"/>
</dbReference>
<comment type="similarity">
    <text evidence="1 2">Belongs to the UPF0102 family.</text>
</comment>
<keyword evidence="3" id="KW-0540">Nuclease</keyword>
<accession>A0AAJ1WSN7</accession>
<dbReference type="EMBL" id="JAUSWL010000001">
    <property type="protein sequence ID" value="MDQ0541829.1"/>
    <property type="molecule type" value="Genomic_DNA"/>
</dbReference>
<dbReference type="GO" id="GO:0003676">
    <property type="term" value="F:nucleic acid binding"/>
    <property type="evidence" value="ECO:0007669"/>
    <property type="project" value="InterPro"/>
</dbReference>
<dbReference type="RefSeq" id="WP_230364794.1">
    <property type="nucleotide sequence ID" value="NZ_JAJALK010000001.1"/>
</dbReference>
<dbReference type="Proteomes" id="UP001223420">
    <property type="component" value="Unassembled WGS sequence"/>
</dbReference>
<dbReference type="PANTHER" id="PTHR34039:SF1">
    <property type="entry name" value="UPF0102 PROTEIN YRAN"/>
    <property type="match status" value="1"/>
</dbReference>
<dbReference type="NCBIfam" id="NF011272">
    <property type="entry name" value="PRK14679.1"/>
    <property type="match status" value="1"/>
</dbReference>
<dbReference type="GO" id="GO:0004519">
    <property type="term" value="F:endonuclease activity"/>
    <property type="evidence" value="ECO:0007669"/>
    <property type="project" value="UniProtKB-KW"/>
</dbReference>
<dbReference type="SUPFAM" id="SSF52980">
    <property type="entry name" value="Restriction endonuclease-like"/>
    <property type="match status" value="1"/>
</dbReference>
<name>A0AAJ1WSN7_9HYPH</name>
<evidence type="ECO:0000313" key="3">
    <source>
        <dbReference type="EMBL" id="MDQ0541829.1"/>
    </source>
</evidence>
<evidence type="ECO:0000313" key="4">
    <source>
        <dbReference type="Proteomes" id="UP001223420"/>
    </source>
</evidence>
<reference evidence="3" key="1">
    <citation type="submission" date="2023-07" db="EMBL/GenBank/DDBJ databases">
        <title>Genomic Encyclopedia of Type Strains, Phase IV (KMG-IV): sequencing the most valuable type-strain genomes for metagenomic binning, comparative biology and taxonomic classification.</title>
        <authorList>
            <person name="Goeker M."/>
        </authorList>
    </citation>
    <scope>NUCLEOTIDE SEQUENCE</scope>
    <source>
        <strain evidence="3">DSM 19569</strain>
    </source>
</reference>
<keyword evidence="3" id="KW-0255">Endonuclease</keyword>
<dbReference type="InterPro" id="IPR011856">
    <property type="entry name" value="tRNA_endonuc-like_dom_sf"/>
</dbReference>
<comment type="caution">
    <text evidence="3">The sequence shown here is derived from an EMBL/GenBank/DDBJ whole genome shotgun (WGS) entry which is preliminary data.</text>
</comment>
<dbReference type="HAMAP" id="MF_00048">
    <property type="entry name" value="UPF0102"/>
    <property type="match status" value="1"/>
</dbReference>
<dbReference type="AlphaFoldDB" id="A0AAJ1WSN7"/>
<organism evidence="3 4">
    <name type="scientific">Methylobacterium brachiatum</name>
    <dbReference type="NCBI Taxonomy" id="269660"/>
    <lineage>
        <taxon>Bacteria</taxon>
        <taxon>Pseudomonadati</taxon>
        <taxon>Pseudomonadota</taxon>
        <taxon>Alphaproteobacteria</taxon>
        <taxon>Hyphomicrobiales</taxon>
        <taxon>Methylobacteriaceae</taxon>
        <taxon>Methylobacterium</taxon>
    </lineage>
</organism>
<gene>
    <name evidence="3" type="ORF">QO001_000737</name>
</gene>
<evidence type="ECO:0000256" key="1">
    <source>
        <dbReference type="ARBA" id="ARBA00006738"/>
    </source>
</evidence>
<dbReference type="InterPro" id="IPR011335">
    <property type="entry name" value="Restrct_endonuc-II-like"/>
</dbReference>
<evidence type="ECO:0000256" key="2">
    <source>
        <dbReference type="HAMAP-Rule" id="MF_00048"/>
    </source>
</evidence>
<dbReference type="Pfam" id="PF02021">
    <property type="entry name" value="UPF0102"/>
    <property type="match status" value="1"/>
</dbReference>
<sequence length="129" mass="14543">MSETVPDQALRRRAAHLRGHRAEWLAMAALLLKGYWPIGRRVSFAGGEIDLIVRRPRTIVFVEVKARSSLDEARVAIDAAKRRRFSRAVRAWIGRNPWCAGMTLRADAVFVGPSEWPAHLPDVFTIEGL</sequence>
<dbReference type="PANTHER" id="PTHR34039">
    <property type="entry name" value="UPF0102 PROTEIN YRAN"/>
    <property type="match status" value="1"/>
</dbReference>
<proteinExistence type="inferred from homology"/>
<keyword evidence="3" id="KW-0378">Hydrolase</keyword>
<protein>
    <recommendedName>
        <fullName evidence="2">UPF0102 protein QO001_000737</fullName>
    </recommendedName>
</protein>